<feature type="transmembrane region" description="Helical" evidence="1">
    <location>
        <begin position="319"/>
        <end position="341"/>
    </location>
</feature>
<keyword evidence="3" id="KW-1185">Reference proteome</keyword>
<dbReference type="PANTHER" id="PTHR31549:SF149">
    <property type="entry name" value="ISOPRENOID SYNTHASE DOMAIN-CONTAINING PROTEIN"/>
    <property type="match status" value="1"/>
</dbReference>
<dbReference type="Proteomes" id="UP001291623">
    <property type="component" value="Unassembled WGS sequence"/>
</dbReference>
<sequence>MEKYKELLAIQFADQDSNEPRPEGVLPWCSTNSVSIHELYRKVKNIVPNVRECYADELVKDYSDEVFADDVLMSCKFKNNVGIELIKTFILSAHTKPPQPHGFIQSIKDFFLDFFGGIQGKSPNPESYTCTQKVMNFFGKICEGEGPSLTKQESMKNRLPAHLLELLKTHLIDPKAFSKGGCYLRGEWCSYRSAMELQRAGIRFRPGKNDSTKSEFLNLVAYEACPDTPDDFGVTSYICFMESLIDRAEDVKELRSKGILLNFLGSDQEVGDLFNGKARDVVPNPHAFVDVKNKIEDHYKNRGKIWIAEWKNTHFTTPWTVFAFIAAIFVIGLQVADTSLASIQTYYTVHPKVIDLCILVYITDILKTTVIIGPID</sequence>
<keyword evidence="1" id="KW-0472">Membrane</keyword>
<proteinExistence type="predicted"/>
<name>A0AAE1R5R6_9SOLA</name>
<feature type="transmembrane region" description="Helical" evidence="1">
    <location>
        <begin position="353"/>
        <end position="375"/>
    </location>
</feature>
<dbReference type="EMBL" id="JAVYJV010000019">
    <property type="protein sequence ID" value="KAK4345995.1"/>
    <property type="molecule type" value="Genomic_DNA"/>
</dbReference>
<dbReference type="PANTHER" id="PTHR31549">
    <property type="entry name" value="PROTEIN, PUTATIVE (DUF247)-RELATED-RELATED"/>
    <property type="match status" value="1"/>
</dbReference>
<dbReference type="InterPro" id="IPR004158">
    <property type="entry name" value="DUF247_pln"/>
</dbReference>
<evidence type="ECO:0000256" key="1">
    <source>
        <dbReference type="SAM" id="Phobius"/>
    </source>
</evidence>
<evidence type="ECO:0000313" key="3">
    <source>
        <dbReference type="Proteomes" id="UP001291623"/>
    </source>
</evidence>
<keyword evidence="1" id="KW-1133">Transmembrane helix</keyword>
<keyword evidence="1" id="KW-0812">Transmembrane</keyword>
<reference evidence="2" key="1">
    <citation type="submission" date="2023-12" db="EMBL/GenBank/DDBJ databases">
        <title>Genome assembly of Anisodus tanguticus.</title>
        <authorList>
            <person name="Wang Y.-J."/>
        </authorList>
    </citation>
    <scope>NUCLEOTIDE SEQUENCE</scope>
    <source>
        <strain evidence="2">KB-2021</strain>
        <tissue evidence="2">Leaf</tissue>
    </source>
</reference>
<accession>A0AAE1R5R6</accession>
<evidence type="ECO:0000313" key="2">
    <source>
        <dbReference type="EMBL" id="KAK4345995.1"/>
    </source>
</evidence>
<comment type="caution">
    <text evidence="2">The sequence shown here is derived from an EMBL/GenBank/DDBJ whole genome shotgun (WGS) entry which is preliminary data.</text>
</comment>
<dbReference type="Pfam" id="PF03140">
    <property type="entry name" value="DUF247"/>
    <property type="match status" value="1"/>
</dbReference>
<dbReference type="AlphaFoldDB" id="A0AAE1R5R6"/>
<gene>
    <name evidence="2" type="ORF">RND71_036171</name>
</gene>
<organism evidence="2 3">
    <name type="scientific">Anisodus tanguticus</name>
    <dbReference type="NCBI Taxonomy" id="243964"/>
    <lineage>
        <taxon>Eukaryota</taxon>
        <taxon>Viridiplantae</taxon>
        <taxon>Streptophyta</taxon>
        <taxon>Embryophyta</taxon>
        <taxon>Tracheophyta</taxon>
        <taxon>Spermatophyta</taxon>
        <taxon>Magnoliopsida</taxon>
        <taxon>eudicotyledons</taxon>
        <taxon>Gunneridae</taxon>
        <taxon>Pentapetalae</taxon>
        <taxon>asterids</taxon>
        <taxon>lamiids</taxon>
        <taxon>Solanales</taxon>
        <taxon>Solanaceae</taxon>
        <taxon>Solanoideae</taxon>
        <taxon>Hyoscyameae</taxon>
        <taxon>Anisodus</taxon>
    </lineage>
</organism>
<protein>
    <submittedName>
        <fullName evidence="2">Uncharacterized protein</fullName>
    </submittedName>
</protein>